<evidence type="ECO:0000313" key="1">
    <source>
        <dbReference type="EMBL" id="OPA86103.1"/>
    </source>
</evidence>
<protein>
    <recommendedName>
        <fullName evidence="3">LysM domain-containing protein</fullName>
    </recommendedName>
</protein>
<dbReference type="EMBL" id="MSDF01000052">
    <property type="protein sequence ID" value="OPA86103.1"/>
    <property type="molecule type" value="Genomic_DNA"/>
</dbReference>
<sequence>MSVATVYSALNASIHDGVIDLWQASTQSALAPLRDVLELFGIHDSWLLSSVTLSQGLDRVTLSASGHFGQPGDPQGMRFAVHGQLLYTQADAGSGLFQLSLAFTSTRWTFSDFFNPSCLPQTQGEPADRGDSVVWKPSFLQGLVLEAPVFQADSRTDGSLTLSGRLPANDVFSTALDMLAPWPLALSGSLKMPASWDDVPVMDLLARAAGSPVLNVCSPAPTGRGPAGLALSNLGLELLVRDDLDEELWNRTSFSVINLVGTVSLGADNAALVANLSTPLLVVGAQWRLTAEFDPAHASIVRGMAQLSTLFGLPALPLPDNFPLLETFKFREVDLTFTSPAGGGLPQLQALGVTIGSNQQWSPPVPFITLHDVGTRWVWGWGAITTDGGATRYTGTVSGAVFGTLRFGDNANSGKKVDIDVSVSLPQLYIQGQMRAGDYIPIGQAFSYFFGAPGPAVGGLQSAVVSELGFAADPLLQNYSAETLVVFGDPTDDQPSMDQGWEINLVVITLRLEEIGFWITAQNGKIGGGLNGVFSFFPSAAEDDYDSPRLVFSAEYPVQDPDTPEGWLFAGGLYQGTSINLSDLVAQFLGLSKASASIPALIVDRLDVSFSTGDKSYELGGTISMRWTPTLFGTELKISAAASIDIARDGSAPADKPASGRLSGEFSINRIGVEVGMDVGVEEPTYLLKVYVDTIWVQAITAWRGEKDSTTNPRHQVISVQLGGTTLGDMLEYLVNLAAPTLGFTLDSPWDVLKRIELSSFVFTLDPTNNVVEFVYKANVDLGFGSLSAIGVRYTRAGAGKVELILEGSLLGKSYTGDDALAWDVVNDPPPAVPGTGSSLVELRYLGIGQRIRLQNPVDTVVGNLALLKQFMQPVENPDNLPSTRSSGVAYSADSQWLIGLDIGLMANTVDLGFLFNDPILYGLSVGLNGEKAGSLAGLRFEILYKKISDDVGMFRVELRLPDAFRTFQIGIASLTLGTVVIEVYTNGNFKVDLGFPYNQDFSRSFSVQAYVFIGRGGVYFGLLDGVTSSQVPRISNGTFSPVLELGIGLAVGVGKEIRAGILGGGAYVEVQVIFQGVLGWFNPSSAGLASAQYFRAQGIAALHGKVYGYVDFKVIKVSISLEAYAQVSALFECYRPTELTLKVSVRAEAKVKILFIKISFSFHVSLELSFTLGSVQQTPWIVAPGGDPKGFQSNHLLGTPGRAGSLCSGYGPRARRNYAQRVQVLSAQHLHQVLLRKRANNALPLVEASDWDWNPSRSQWPDHQPRSALLYLLPSISIGELPVSWSGPAQTDATPNYRVAFILCANSGVDPKAPTARAEARRSALHHALAASAEDTSSLTPDLWVRTVLLYALYAIPDGPRTEADPLTAGQLALLAGALEDPQSADAAFAWSKLDTLFATNLHLLLGADPGAVTEVGGMVAPLPPGLIRSGTPGGTLNFDEVNRVGPWYEWQLAQYMGQYLPVGGASGPRPQLDDPATYESFPTFIFRDYCLMLAKAAVQEAGDLLANTTVSVADGGDGQGQSLAQLAASFASATIDYPVRAGDTIESVAQALGASSAELLFLNPGLERQLASAPVNSRLPVNLGIAPEVLAGDNANQAFALDSVELGTLLHQAASSETLDAIASLFNLASSSQLFQADGSGLGESAELLDPAVPFDLPLRTWSNGPADKLLAAATAYVRYRLPPLLPADWYAQAVFNGNADLIARLTRDDLTVNSQELPPGQTLRVPLGFNALEPVSDYITQPGDTLDRIAATLALVQVYPTQSPPQAPDWQAFLGDVTQTGNNTFGLPLTHDLHAAPGESITALARRLLLDVSWTSGHDPALGTWQYAWANILAWAGPATFLAPLAVVPVPNAVAKAGKGETLSFTLLANTFGLSITDAAVRLENLAGLYAIGTLLHVTQLPVITIERLLDQLLGGEALPRIVNQGSRSLMAGLRAPKPVADAQGHAVADTQQPTPLYDLTGQQFDLAVDTAPDKADDPALDMTLSAQSKWISLVDSTVASANALPNSSFLVRSELPVGTAVPTEVVQSLNYRYSNAQIIAMGPATCLTLPVVKAPAPMVLAGRSPTAYGLTQRIELQTPVILPIPGMDAPPVGAQPTLWPLPADLRAKALSGSSVAYDLLTTAEGASAGRDSVAVESATWACRIPVAIKQINDALTLFALQGVDEAERPTLLALRAWLAAGEGSGTVVKVLALPAPNAGNAAGVSVLDGTPEQTWLIQANLSTESVPRAPDVSLGRVNSLARDGEPAPAASLNELERFVTLLWEGSVVGGTGYTLGLEKGLPASALDANGVASIDLLVIAGTQQGKAPQGRELLPFNTCALVAPGLDATIGTLYAEDHNEEDTILQALVPAGSVGFNLTLDAPPDEAKSTPQLQARRLFSLLGTQIPAVQGSPFAMAASGMPAPPTPVEKDAPSAWKRERLIRRGLLRDKRLAEEADPCWLYEQILPLYRFATPSPLPRVAGLPSPDDDPYRGFGWSTSLPSAQVVLNFQDIFGNQTGANPAGQGQVSLPSGYTDPLLGVGAWPALVSAWTVSISETKVTLNISLEARPTTVMPSPSQPGDAAAQTAARQAEAYAKAYYQLGQPLSAAVETSLDTSAAHAIDQQPLWRFAAASQAFSASASRLGAARAPANATLASLVQNYSLRYAEMALANAQVPMHALFGDGALLKVPAYALFAENDTAQSIAGITRPSGWPSITAEALLAAPENGEVPLRRGAILNVLPALTRNTADGSANLATLANLLGTLPGLLAGDNASLTILTPGITFSVAVSEAELVSVKVTDADAQAPIRSLEQVCTAFAALGVNINVSDLGQSHQALPAIFQANQLISSTAWVAGNDDSLGHNGSGLGQAALAAQNTSSVNLFEMGALLYLGDFNDGAGISADGAQTLHQFADAHACPAELLLGANPDLAVPGDGAFALPGRVSWPADDAHLRVPYSIQGGDSLDTIAPRFAQRSLELATDNLEMPAVMAGGVTLNISVGGQSYRLITAASGQSLAATLSQLQQQAPAATLTDLLASIGDETEVLTPGALLICAPAQFASATAPSALADLLGVSAGAFALANVGTPNLIASGIRLDAPQGQASVVTQANDCLNSLIVRFADAGVQVNAQEIVETPANADKLLFAAAAPALVPPAVIRINLPIDASGPYPGPAFALNVSLTLSRPTALINPDFAADNDGGVSHSSSPIPAPQVPAAEDQGGGLALNAFIAAMRTALPNLRIATGRALEDSRDLWAVNFGDAGIRSLAIAGTTTVPGAPGPQPRFFALTPLYKSLVSRQGVNLNALLPDGTLSHTSSQYDFQGVDVEPWAGRFLSDMDRILGANNVAALYRTPATRQTLNDLVAVKRQLAGAIAQGLKPILQISDPDAVAGQAAAATTLQQQLGISLSRAWSASTLVQLNREVASAWQDPDSALLPADMYGGIDVTSGGEERSWSMSAGKCWLTDFSPFITLLLTESDPSSHRAVTANMAFGITDLERNITTAGLPDGYAASQWLTFIPPLGGSNLPAAMSVDLGEVSVPIPLREFPALPVIVEQRASTTALNAELRQTLRSRRAVSTRRADNEVSLASLALWEHRFTYSHEHAEQDDVSLTLSYNLRPDPMLRLAADDVDLFVQLARYITVADGLWDILGDLPESGALTPVQSNAADTLRDLTRAVAGSWNTRQADNSADARLLAPATDQFSFQARVTDRDGLQASREVASLSLTALNADVGPDGQWPQVWALTAAGWTVQLERTGVSASESRYEVPPDVHVPASWPTFSLVLAGLNVARWQNGTGSILVQRNQKLLGADGPPTHPAFVFQTDRVEAASVATPLNAWDQRVPLATASTTISAALQVAFDSLFGDAAKNGGLSITAGVAYAYELATDPQDPNHGLVGETPVYLYPNQTLDSSTAGNLQTAVDTWRKQAHPQPEGGEWVFSITLYSSLEEDQRPLLVIWNMYLPMVLEQS</sequence>
<name>A0A1T2Y245_PSEFL</name>
<dbReference type="OrthoDB" id="8248741at2"/>
<dbReference type="RefSeq" id="WP_078742476.1">
    <property type="nucleotide sequence ID" value="NZ_MSDF01000052.1"/>
</dbReference>
<comment type="caution">
    <text evidence="1">The sequence shown here is derived from an EMBL/GenBank/DDBJ whole genome shotgun (WGS) entry which is preliminary data.</text>
</comment>
<dbReference type="Proteomes" id="UP000190965">
    <property type="component" value="Unassembled WGS sequence"/>
</dbReference>
<evidence type="ECO:0008006" key="3">
    <source>
        <dbReference type="Google" id="ProtNLM"/>
    </source>
</evidence>
<proteinExistence type="predicted"/>
<organism evidence="1 2">
    <name type="scientific">Pseudomonas fluorescens</name>
    <dbReference type="NCBI Taxonomy" id="294"/>
    <lineage>
        <taxon>Bacteria</taxon>
        <taxon>Pseudomonadati</taxon>
        <taxon>Pseudomonadota</taxon>
        <taxon>Gammaproteobacteria</taxon>
        <taxon>Pseudomonadales</taxon>
        <taxon>Pseudomonadaceae</taxon>
        <taxon>Pseudomonas</taxon>
    </lineage>
</organism>
<reference evidence="1 2" key="1">
    <citation type="submission" date="2016-12" db="EMBL/GenBank/DDBJ databases">
        <title>Draft genome sequences of seven strains of Pseudomonas fluorescens that produce 4-formylaminooxyvinylglycine.</title>
        <authorList>
            <person name="Okrent R.A."/>
            <person name="Manning V.A."/>
            <person name="Trippe K.M."/>
        </authorList>
    </citation>
    <scope>NUCLEOTIDE SEQUENCE [LARGE SCALE GENOMIC DNA]</scope>
    <source>
        <strain evidence="1 2">P5A</strain>
    </source>
</reference>
<gene>
    <name evidence="1" type="ORF">BFW87_25470</name>
</gene>
<accession>A0A1T2Y245</accession>
<evidence type="ECO:0000313" key="2">
    <source>
        <dbReference type="Proteomes" id="UP000190965"/>
    </source>
</evidence>